<dbReference type="Pfam" id="PF22893">
    <property type="entry name" value="ULD_2"/>
    <property type="match status" value="1"/>
</dbReference>
<keyword evidence="1" id="KW-0175">Coiled coil</keyword>
<evidence type="ECO:0000256" key="1">
    <source>
        <dbReference type="SAM" id="Coils"/>
    </source>
</evidence>
<dbReference type="Proteomes" id="UP000750711">
    <property type="component" value="Unassembled WGS sequence"/>
</dbReference>
<dbReference type="InterPro" id="IPR054464">
    <property type="entry name" value="ULD_fung"/>
</dbReference>
<dbReference type="PANTHER" id="PTHR38886">
    <property type="entry name" value="SESA DOMAIN-CONTAINING PROTEIN"/>
    <property type="match status" value="1"/>
</dbReference>
<evidence type="ECO:0000313" key="3">
    <source>
        <dbReference type="EMBL" id="KAH0557146.1"/>
    </source>
</evidence>
<name>A0A9P8L9T8_9PEZI</name>
<evidence type="ECO:0000259" key="2">
    <source>
        <dbReference type="Pfam" id="PF22893"/>
    </source>
</evidence>
<reference evidence="3" key="1">
    <citation type="submission" date="2021-03" db="EMBL/GenBank/DDBJ databases">
        <title>Comparative genomics and phylogenomic investigation of the class Geoglossomycetes provide insights into ecological specialization and systematics.</title>
        <authorList>
            <person name="Melie T."/>
            <person name="Pirro S."/>
            <person name="Miller A.N."/>
            <person name="Quandt A."/>
        </authorList>
    </citation>
    <scope>NUCLEOTIDE SEQUENCE</scope>
    <source>
        <strain evidence="3">CAQ_001_2017</strain>
    </source>
</reference>
<gene>
    <name evidence="3" type="ORF">GP486_005062</name>
</gene>
<proteinExistence type="predicted"/>
<dbReference type="AlphaFoldDB" id="A0A9P8L9T8"/>
<keyword evidence="4" id="KW-1185">Reference proteome</keyword>
<feature type="domain" description="Ubiquitin-like" evidence="2">
    <location>
        <begin position="239"/>
        <end position="319"/>
    </location>
</feature>
<protein>
    <recommendedName>
        <fullName evidence="2">Ubiquitin-like domain-containing protein</fullName>
    </recommendedName>
</protein>
<sequence>MPVFPIGGFIGSFGVIKDLINILDNASDARADYQELVAELRGLERGLMAIKELNIDEGHHPQFLAVTQAVAGCHQCINNFLVKVTKFQSLGKSTTPKNSTWKFRRFSTDLRKVQWALSKDDVTKFREEVQLHVLSIQMLLLTLRMYEGTFCGYQSELLAWDSKQDSQSGIHQAAITALSDKLDQNTAMLQTQSELLKSVQTSLTKTLNTKQKQFFRAVINSITQFRSSLEWIPPQVIFQRPVEFLDACGRLAPFHLEFINSSEAFLAILKVRFKHAGLRKIEKQEFTLQETGSKRQLDLSAPWDSVFLPGQKVDMSMVFWRETFPRGGCPSCGFVSEERQGEDMEWLANVLSYKIN</sequence>
<comment type="caution">
    <text evidence="3">The sequence shown here is derived from an EMBL/GenBank/DDBJ whole genome shotgun (WGS) entry which is preliminary data.</text>
</comment>
<accession>A0A9P8L9T8</accession>
<organism evidence="3 4">
    <name type="scientific">Trichoglossum hirsutum</name>
    <dbReference type="NCBI Taxonomy" id="265104"/>
    <lineage>
        <taxon>Eukaryota</taxon>
        <taxon>Fungi</taxon>
        <taxon>Dikarya</taxon>
        <taxon>Ascomycota</taxon>
        <taxon>Pezizomycotina</taxon>
        <taxon>Geoglossomycetes</taxon>
        <taxon>Geoglossales</taxon>
        <taxon>Geoglossaceae</taxon>
        <taxon>Trichoglossum</taxon>
    </lineage>
</organism>
<evidence type="ECO:0000313" key="4">
    <source>
        <dbReference type="Proteomes" id="UP000750711"/>
    </source>
</evidence>
<feature type="coiled-coil region" evidence="1">
    <location>
        <begin position="16"/>
        <end position="46"/>
    </location>
</feature>
<dbReference type="PANTHER" id="PTHR38886:SF1">
    <property type="entry name" value="NACHT-NTPASE AND P-LOOP NTPASES N-TERMINAL DOMAIN-CONTAINING PROTEIN"/>
    <property type="match status" value="1"/>
</dbReference>
<dbReference type="EMBL" id="JAGHQM010000895">
    <property type="protein sequence ID" value="KAH0557146.1"/>
    <property type="molecule type" value="Genomic_DNA"/>
</dbReference>